<dbReference type="InterPro" id="IPR028096">
    <property type="entry name" value="EfeO_Cupredoxin"/>
</dbReference>
<evidence type="ECO:0000259" key="1">
    <source>
        <dbReference type="Pfam" id="PF13473"/>
    </source>
</evidence>
<name>A0A1I2B340_9BACL</name>
<dbReference type="AlphaFoldDB" id="A0A1I2B340"/>
<dbReference type="EMBL" id="FOMT01000003">
    <property type="protein sequence ID" value="SFE50584.1"/>
    <property type="molecule type" value="Genomic_DNA"/>
</dbReference>
<sequence length="127" mass="13781">MFRITWVFGIIVAYVILLTACGASKNEEVQSGSGEGSETIANEVVITAKNWEFDKAEYRIKKGEAVKLTLESGSGVHGIAFEDLEIKELRSGDSKVVTINEAGTYEFSCNIMCGSGHANMKAKLIVE</sequence>
<dbReference type="STRING" id="1045775.SAMN05216378_3355"/>
<dbReference type="InterPro" id="IPR008972">
    <property type="entry name" value="Cupredoxin"/>
</dbReference>
<evidence type="ECO:0000313" key="2">
    <source>
        <dbReference type="EMBL" id="SFE50584.1"/>
    </source>
</evidence>
<feature type="domain" description="EfeO-type cupredoxin-like" evidence="1">
    <location>
        <begin position="26"/>
        <end position="126"/>
    </location>
</feature>
<gene>
    <name evidence="2" type="ORF">SAMN05216378_3355</name>
</gene>
<proteinExistence type="predicted"/>
<reference evidence="3" key="1">
    <citation type="submission" date="2016-10" db="EMBL/GenBank/DDBJ databases">
        <authorList>
            <person name="Varghese N."/>
            <person name="Submissions S."/>
        </authorList>
    </citation>
    <scope>NUCLEOTIDE SEQUENCE [LARGE SCALE GENOMIC DNA]</scope>
    <source>
        <strain evidence="3">CGMCC 1.10784</strain>
    </source>
</reference>
<accession>A0A1I2B340</accession>
<dbReference type="SUPFAM" id="SSF49503">
    <property type="entry name" value="Cupredoxins"/>
    <property type="match status" value="1"/>
</dbReference>
<dbReference type="Pfam" id="PF13473">
    <property type="entry name" value="Cupredoxin_1"/>
    <property type="match status" value="1"/>
</dbReference>
<evidence type="ECO:0000313" key="3">
    <source>
        <dbReference type="Proteomes" id="UP000198855"/>
    </source>
</evidence>
<dbReference type="RefSeq" id="WP_175532884.1">
    <property type="nucleotide sequence ID" value="NZ_FOMT01000003.1"/>
</dbReference>
<dbReference type="Gene3D" id="2.60.40.420">
    <property type="entry name" value="Cupredoxins - blue copper proteins"/>
    <property type="match status" value="1"/>
</dbReference>
<dbReference type="PROSITE" id="PS51257">
    <property type="entry name" value="PROKAR_LIPOPROTEIN"/>
    <property type="match status" value="1"/>
</dbReference>
<organism evidence="2 3">
    <name type="scientific">Paenibacillus catalpae</name>
    <dbReference type="NCBI Taxonomy" id="1045775"/>
    <lineage>
        <taxon>Bacteria</taxon>
        <taxon>Bacillati</taxon>
        <taxon>Bacillota</taxon>
        <taxon>Bacilli</taxon>
        <taxon>Bacillales</taxon>
        <taxon>Paenibacillaceae</taxon>
        <taxon>Paenibacillus</taxon>
    </lineage>
</organism>
<dbReference type="Proteomes" id="UP000198855">
    <property type="component" value="Unassembled WGS sequence"/>
</dbReference>
<keyword evidence="3" id="KW-1185">Reference proteome</keyword>
<protein>
    <submittedName>
        <fullName evidence="2">Cytochrome c oxidase subunit 2</fullName>
    </submittedName>
</protein>